<keyword evidence="2" id="KW-1185">Reference proteome</keyword>
<gene>
    <name evidence="1" type="ORF">APZ41_010260</name>
</gene>
<feature type="non-terminal residue" evidence="1">
    <location>
        <position position="1"/>
    </location>
</feature>
<comment type="caution">
    <text evidence="1">The sequence shown here is derived from an EMBL/GenBank/DDBJ whole genome shotgun (WGS) entry which is preliminary data.</text>
</comment>
<proteinExistence type="predicted"/>
<protein>
    <submittedName>
        <fullName evidence="1">IS5 family transposase</fullName>
    </submittedName>
</protein>
<accession>A0A1S8D6E8</accession>
<sequence length="87" mass="9731">QHAICRAARLAARLGGMPLLILIRRLGLRAALPAPPWLLPDPLLSETVARLLRTLPLTRENLRSLMAVARTADGRRRIPRSVRLSWP</sequence>
<dbReference type="EMBL" id="LLWF02000027">
    <property type="protein sequence ID" value="ONH83324.1"/>
    <property type="molecule type" value="Genomic_DNA"/>
</dbReference>
<evidence type="ECO:0000313" key="2">
    <source>
        <dbReference type="Proteomes" id="UP000054844"/>
    </source>
</evidence>
<name>A0A1S8D6E8_9PROT</name>
<dbReference type="Proteomes" id="UP000054844">
    <property type="component" value="Unassembled WGS sequence"/>
</dbReference>
<evidence type="ECO:0000313" key="1">
    <source>
        <dbReference type="EMBL" id="ONH83324.1"/>
    </source>
</evidence>
<organism evidence="1 2">
    <name type="scientific">Roseomonas mucosa</name>
    <dbReference type="NCBI Taxonomy" id="207340"/>
    <lineage>
        <taxon>Bacteria</taxon>
        <taxon>Pseudomonadati</taxon>
        <taxon>Pseudomonadota</taxon>
        <taxon>Alphaproteobacteria</taxon>
        <taxon>Acetobacterales</taxon>
        <taxon>Roseomonadaceae</taxon>
        <taxon>Roseomonas</taxon>
    </lineage>
</organism>
<reference evidence="1" key="1">
    <citation type="submission" date="2016-12" db="EMBL/GenBank/DDBJ databases">
        <title>Draft genome sequence of Roseomonas mucosa strain AU37, isolated from a peripheral intravenous catheter.</title>
        <authorList>
            <person name="Choudhury M.A."/>
            <person name="Sidjabat H.E."/>
            <person name="Wailan A.M."/>
            <person name="Zhang L."/>
            <person name="Marsh N.M."/>
            <person name="Rickard C.M."/>
            <person name="Davies M."/>
            <person name="Mcmillan D.J."/>
        </authorList>
    </citation>
    <scope>NUCLEOTIDE SEQUENCE [LARGE SCALE GENOMIC DNA]</scope>
    <source>
        <strain evidence="1">AU37</strain>
    </source>
</reference>
<dbReference type="AlphaFoldDB" id="A0A1S8D6E8"/>